<comment type="caution">
    <text evidence="1">The sequence shown here is derived from an EMBL/GenBank/DDBJ whole genome shotgun (WGS) entry which is preliminary data.</text>
</comment>
<evidence type="ECO:0000313" key="1">
    <source>
        <dbReference type="EMBL" id="GAA1563896.1"/>
    </source>
</evidence>
<dbReference type="RefSeq" id="WP_346037457.1">
    <property type="nucleotide sequence ID" value="NZ_BAAALY010000039.1"/>
</dbReference>
<sequence length="255" mass="27693">MTHLPLHIRSDVLDAATCELLGTETLDDMIEDTAYLEASNRDVDSRAAAPPIACTMTGPLVPVNVTISETPHRLLTDALRTRETLDGLVTALLIDEVRYRRTALHWLLTSADEPVMTNEIAAYEFFIRHPYTIVTTTGGHLMYTLTATVRTDVLAAFDATLDGWEDRSEEVAALVQLEDEVRDEGTSTADPNTEFGGLPTTTIEIQFDAHDHAALERVLGAGEEAGGLLTSLMLNAVNGACERPARANDPLPIPA</sequence>
<dbReference type="EMBL" id="BAAALY010000039">
    <property type="protein sequence ID" value="GAA1563896.1"/>
    <property type="molecule type" value="Genomic_DNA"/>
</dbReference>
<protein>
    <submittedName>
        <fullName evidence="1">Uncharacterized protein</fullName>
    </submittedName>
</protein>
<accession>A0ABP4NPN6</accession>
<proteinExistence type="predicted"/>
<evidence type="ECO:0000313" key="2">
    <source>
        <dbReference type="Proteomes" id="UP001501791"/>
    </source>
</evidence>
<name>A0ABP4NPN6_9MICO</name>
<reference evidence="2" key="1">
    <citation type="journal article" date="2019" name="Int. J. Syst. Evol. Microbiol.">
        <title>The Global Catalogue of Microorganisms (GCM) 10K type strain sequencing project: providing services to taxonomists for standard genome sequencing and annotation.</title>
        <authorList>
            <consortium name="The Broad Institute Genomics Platform"/>
            <consortium name="The Broad Institute Genome Sequencing Center for Infectious Disease"/>
            <person name="Wu L."/>
            <person name="Ma J."/>
        </authorList>
    </citation>
    <scope>NUCLEOTIDE SEQUENCE [LARGE SCALE GENOMIC DNA]</scope>
    <source>
        <strain evidence="2">JCM 13319</strain>
    </source>
</reference>
<gene>
    <name evidence="1" type="ORF">GCM10009691_41450</name>
</gene>
<organism evidence="1 2">
    <name type="scientific">Brevibacterium picturae</name>
    <dbReference type="NCBI Taxonomy" id="260553"/>
    <lineage>
        <taxon>Bacteria</taxon>
        <taxon>Bacillati</taxon>
        <taxon>Actinomycetota</taxon>
        <taxon>Actinomycetes</taxon>
        <taxon>Micrococcales</taxon>
        <taxon>Brevibacteriaceae</taxon>
        <taxon>Brevibacterium</taxon>
    </lineage>
</organism>
<dbReference type="Proteomes" id="UP001501791">
    <property type="component" value="Unassembled WGS sequence"/>
</dbReference>
<keyword evidence="2" id="KW-1185">Reference proteome</keyword>